<dbReference type="EMBL" id="MDZA01000066">
    <property type="protein sequence ID" value="OGX91372.1"/>
    <property type="molecule type" value="Genomic_DNA"/>
</dbReference>
<feature type="compositionally biased region" description="Basic and acidic residues" evidence="1">
    <location>
        <begin position="58"/>
        <end position="71"/>
    </location>
</feature>
<name>A0A1G1TKI8_9BACT</name>
<evidence type="ECO:0000313" key="4">
    <source>
        <dbReference type="Proteomes" id="UP000177506"/>
    </source>
</evidence>
<evidence type="ECO:0000313" key="3">
    <source>
        <dbReference type="EMBL" id="OGX91372.1"/>
    </source>
</evidence>
<comment type="caution">
    <text evidence="3">The sequence shown here is derived from an EMBL/GenBank/DDBJ whole genome shotgun (WGS) entry which is preliminary data.</text>
</comment>
<evidence type="ECO:0000256" key="2">
    <source>
        <dbReference type="SAM" id="SignalP"/>
    </source>
</evidence>
<feature type="region of interest" description="Disordered" evidence="1">
    <location>
        <begin position="21"/>
        <end position="94"/>
    </location>
</feature>
<feature type="signal peptide" evidence="2">
    <location>
        <begin position="1"/>
        <end position="20"/>
    </location>
</feature>
<feature type="chain" id="PRO_5009579636" description="Pentapeptide MXKDX repeat protein" evidence="2">
    <location>
        <begin position="21"/>
        <end position="94"/>
    </location>
</feature>
<feature type="compositionally biased region" description="Polar residues" evidence="1">
    <location>
        <begin position="21"/>
        <end position="55"/>
    </location>
</feature>
<dbReference type="AlphaFoldDB" id="A0A1G1TKI8"/>
<evidence type="ECO:0000256" key="1">
    <source>
        <dbReference type="SAM" id="MobiDB-lite"/>
    </source>
</evidence>
<reference evidence="3 4" key="1">
    <citation type="submission" date="2016-08" db="EMBL/GenBank/DDBJ databases">
        <title>Hymenobacter coccineus sp. nov., Hymenobacter lapidarius sp. nov. and Hymenobacter glacialis sp. nov., isolated from Antarctic soil.</title>
        <authorList>
            <person name="Sedlacek I."/>
            <person name="Kralova S."/>
            <person name="Kyrova K."/>
            <person name="Maslanova I."/>
            <person name="Stankova E."/>
            <person name="Vrbovska V."/>
            <person name="Nemec M."/>
            <person name="Bartak M."/>
            <person name="Svec P."/>
            <person name="Busse H.-J."/>
            <person name="Pantucek R."/>
        </authorList>
    </citation>
    <scope>NUCLEOTIDE SEQUENCE [LARGE SCALE GENOMIC DNA]</scope>
    <source>
        <strain evidence="3 4">CCM 8649</strain>
    </source>
</reference>
<accession>A0A1G1TKI8</accession>
<gene>
    <name evidence="3" type="ORF">BEN49_05120</name>
</gene>
<evidence type="ECO:0008006" key="5">
    <source>
        <dbReference type="Google" id="ProtNLM"/>
    </source>
</evidence>
<keyword evidence="4" id="KW-1185">Reference proteome</keyword>
<dbReference type="RefSeq" id="WP_070741798.1">
    <property type="nucleotide sequence ID" value="NZ_MDZA01000066.1"/>
</dbReference>
<dbReference type="Proteomes" id="UP000177506">
    <property type="component" value="Unassembled WGS sequence"/>
</dbReference>
<dbReference type="OrthoDB" id="887324at2"/>
<organism evidence="3 4">
    <name type="scientific">Hymenobacter coccineus</name>
    <dbReference type="NCBI Taxonomy" id="1908235"/>
    <lineage>
        <taxon>Bacteria</taxon>
        <taxon>Pseudomonadati</taxon>
        <taxon>Bacteroidota</taxon>
        <taxon>Cytophagia</taxon>
        <taxon>Cytophagales</taxon>
        <taxon>Hymenobacteraceae</taxon>
        <taxon>Hymenobacter</taxon>
    </lineage>
</organism>
<sequence length="94" mass="9815">MKISLILAAAFALTASAASAQTVAPGTTPGAQTGNPSNMPSAGSTVNDQQTPATTNGKMDKMSGMDKGDKKMMRKDRKMKMNSDGSMKTKTKMQ</sequence>
<keyword evidence="2" id="KW-0732">Signal</keyword>
<proteinExistence type="predicted"/>
<protein>
    <recommendedName>
        <fullName evidence="5">Pentapeptide MXKDX repeat protein</fullName>
    </recommendedName>
</protein>